<name>A0A2M6P016_9BACT</name>
<evidence type="ECO:0008006" key="3">
    <source>
        <dbReference type="Google" id="ProtNLM"/>
    </source>
</evidence>
<dbReference type="EMBL" id="PFBW01000193">
    <property type="protein sequence ID" value="PIR77054.1"/>
    <property type="molecule type" value="Genomic_DNA"/>
</dbReference>
<protein>
    <recommendedName>
        <fullName evidence="3">Isoleucine--tRNA ligase</fullName>
    </recommendedName>
</protein>
<evidence type="ECO:0000313" key="1">
    <source>
        <dbReference type="EMBL" id="PIR77054.1"/>
    </source>
</evidence>
<evidence type="ECO:0000313" key="2">
    <source>
        <dbReference type="Proteomes" id="UP000228528"/>
    </source>
</evidence>
<dbReference type="Proteomes" id="UP000228528">
    <property type="component" value="Unassembled WGS sequence"/>
</dbReference>
<sequence>MLHTVVSGDGWHIKEDGDITVALNTTITDELKKEGFLREVVRAVNAMRKDQGLTREHRIVVGYHTDDALLKSVFVDFADELKAQVLADDIVVSSDGEVVDLEGIAVTLSVVKQ</sequence>
<dbReference type="Pfam" id="PF19302">
    <property type="entry name" value="DUF5915"/>
    <property type="match status" value="1"/>
</dbReference>
<proteinExistence type="predicted"/>
<gene>
    <name evidence="1" type="ORF">COU30_04565</name>
</gene>
<dbReference type="AlphaFoldDB" id="A0A2M6P016"/>
<comment type="caution">
    <text evidence="1">The sequence shown here is derived from an EMBL/GenBank/DDBJ whole genome shotgun (WGS) entry which is preliminary data.</text>
</comment>
<organism evidence="1 2">
    <name type="scientific">Candidatus Magasanikbacteria bacterium CG10_big_fil_rev_8_21_14_0_10_38_6</name>
    <dbReference type="NCBI Taxonomy" id="1974647"/>
    <lineage>
        <taxon>Bacteria</taxon>
        <taxon>Candidatus Magasanikiibacteriota</taxon>
    </lineage>
</organism>
<reference evidence="2" key="1">
    <citation type="submission" date="2017-09" db="EMBL/GenBank/DDBJ databases">
        <title>Depth-based differentiation of microbial function through sediment-hosted aquifers and enrichment of novel symbionts in the deep terrestrial subsurface.</title>
        <authorList>
            <person name="Probst A.J."/>
            <person name="Ladd B."/>
            <person name="Jarett J.K."/>
            <person name="Geller-Mcgrath D.E."/>
            <person name="Sieber C.M.K."/>
            <person name="Emerson J.B."/>
            <person name="Anantharaman K."/>
            <person name="Thomas B.C."/>
            <person name="Malmstrom R."/>
            <person name="Stieglmeier M."/>
            <person name="Klingl A."/>
            <person name="Woyke T."/>
            <person name="Ryan C.M."/>
            <person name="Banfield J.F."/>
        </authorList>
    </citation>
    <scope>NUCLEOTIDE SEQUENCE [LARGE SCALE GENOMIC DNA]</scope>
</reference>
<accession>A0A2M6P016</accession>